<proteinExistence type="predicted"/>
<dbReference type="Proteomes" id="UP000287374">
    <property type="component" value="Unassembled WGS sequence"/>
</dbReference>
<reference evidence="2 4" key="2">
    <citation type="submission" date="2018-12" db="EMBL/GenBank/DDBJ databases">
        <title>Legionella sp,whole genome shotgun sequence.</title>
        <authorList>
            <person name="Wu H."/>
        </authorList>
    </citation>
    <scope>NUCLEOTIDE SEQUENCE [LARGE SCALE GENOMIC DNA]</scope>
    <source>
        <strain evidence="2">Km489</strain>
        <strain evidence="4">km489</strain>
    </source>
</reference>
<evidence type="ECO:0000313" key="3">
    <source>
        <dbReference type="Proteomes" id="UP000247152"/>
    </source>
</evidence>
<evidence type="ECO:0000313" key="4">
    <source>
        <dbReference type="Proteomes" id="UP000287374"/>
    </source>
</evidence>
<dbReference type="AlphaFoldDB" id="A0A317UAN0"/>
<protein>
    <submittedName>
        <fullName evidence="1">Uncharacterized protein</fullName>
    </submittedName>
</protein>
<dbReference type="EMBL" id="QHJG01000001">
    <property type="protein sequence ID" value="PWY57602.1"/>
    <property type="molecule type" value="Genomic_DNA"/>
</dbReference>
<accession>A0A317UAN0</accession>
<dbReference type="RefSeq" id="WP_126955296.1">
    <property type="nucleotide sequence ID" value="NZ_QHJG01000001.1"/>
</dbReference>
<gene>
    <name evidence="1" type="ORF">DGG96_00440</name>
    <name evidence="2" type="ORF">ELY20_01950</name>
</gene>
<keyword evidence="4" id="KW-1185">Reference proteome</keyword>
<comment type="caution">
    <text evidence="1">The sequence shown here is derived from an EMBL/GenBank/DDBJ whole genome shotgun (WGS) entry which is preliminary data.</text>
</comment>
<name>A0A317UAN0_9GAMM</name>
<sequence>MWYLRVMRELLKTLPERDQTDGKDFLIELFRSVKKLWGLPEIEFFLGLIEKSFLKFENQEPGSVSLTEFSRHILGLTLLYIKSSDELAIWNSDFIPKMNKMERFLAIKKRTSMIKFLNQLEMNAFASLEHKLNINFTHLRSIISKCTALEQSENGSSTIAQFFAYAYANELDRENCCDAFKLIIQDAMTHIESQNNETLQQIFPSKSQLRLFKSIAAYSTASESKSEYMKKR</sequence>
<dbReference type="EMBL" id="RZGX01000002">
    <property type="protein sequence ID" value="RUR25932.1"/>
    <property type="molecule type" value="Genomic_DNA"/>
</dbReference>
<evidence type="ECO:0000313" key="2">
    <source>
        <dbReference type="EMBL" id="RUR25932.1"/>
    </source>
</evidence>
<evidence type="ECO:0000313" key="1">
    <source>
        <dbReference type="EMBL" id="PWY57602.1"/>
    </source>
</evidence>
<reference evidence="1 3" key="1">
    <citation type="submission" date="2018-05" db="EMBL/GenBank/DDBJ databases">
        <title>Legionella qingyii sp.nov., whole genome shotgun sequence.</title>
        <authorList>
            <person name="Wu H."/>
            <person name="Zhu Q."/>
            <person name="Hu C."/>
        </authorList>
    </citation>
    <scope>NUCLEOTIDE SEQUENCE [LARGE SCALE GENOMIC DNA]</scope>
    <source>
        <strain evidence="1 3">HEB18</strain>
    </source>
</reference>
<dbReference type="Proteomes" id="UP000247152">
    <property type="component" value="Unassembled WGS sequence"/>
</dbReference>
<dbReference type="OrthoDB" id="5654032at2"/>
<organism evidence="1 3">
    <name type="scientific">Legionella qingyii</name>
    <dbReference type="NCBI Taxonomy" id="2184757"/>
    <lineage>
        <taxon>Bacteria</taxon>
        <taxon>Pseudomonadati</taxon>
        <taxon>Pseudomonadota</taxon>
        <taxon>Gammaproteobacteria</taxon>
        <taxon>Legionellales</taxon>
        <taxon>Legionellaceae</taxon>
        <taxon>Legionella</taxon>
    </lineage>
</organism>